<dbReference type="GO" id="GO:0005886">
    <property type="term" value="C:plasma membrane"/>
    <property type="evidence" value="ECO:0007669"/>
    <property type="project" value="UniProtKB-SubCell"/>
</dbReference>
<feature type="transmembrane region" description="Helical" evidence="6">
    <location>
        <begin position="75"/>
        <end position="96"/>
    </location>
</feature>
<proteinExistence type="inferred from homology"/>
<dbReference type="PANTHER" id="PTHR43701:SF2">
    <property type="entry name" value="MEMBRANE TRANSPORTER PROTEIN YJNA-RELATED"/>
    <property type="match status" value="1"/>
</dbReference>
<gene>
    <name evidence="7" type="ORF">FYJ35_09445</name>
</gene>
<comment type="subcellular location">
    <subcellularLocation>
        <location evidence="6">Cell membrane</location>
        <topology evidence="6">Multi-pass membrane protein</topology>
    </subcellularLocation>
    <subcellularLocation>
        <location evidence="1">Membrane</location>
        <topology evidence="1">Multi-pass membrane protein</topology>
    </subcellularLocation>
</comment>
<keyword evidence="4 6" id="KW-1133">Transmembrane helix</keyword>
<feature type="transmembrane region" description="Helical" evidence="6">
    <location>
        <begin position="7"/>
        <end position="33"/>
    </location>
</feature>
<dbReference type="InterPro" id="IPR002781">
    <property type="entry name" value="TM_pro_TauE-like"/>
</dbReference>
<evidence type="ECO:0000256" key="4">
    <source>
        <dbReference type="ARBA" id="ARBA00022989"/>
    </source>
</evidence>
<organism evidence="7 8">
    <name type="scientific">Porcincola intestinalis</name>
    <dbReference type="NCBI Taxonomy" id="2606632"/>
    <lineage>
        <taxon>Bacteria</taxon>
        <taxon>Bacillati</taxon>
        <taxon>Bacillota</taxon>
        <taxon>Clostridia</taxon>
        <taxon>Lachnospirales</taxon>
        <taxon>Lachnospiraceae</taxon>
        <taxon>Porcincola</taxon>
    </lineage>
</organism>
<evidence type="ECO:0000256" key="5">
    <source>
        <dbReference type="ARBA" id="ARBA00023136"/>
    </source>
</evidence>
<keyword evidence="3 6" id="KW-0812">Transmembrane</keyword>
<evidence type="ECO:0000256" key="1">
    <source>
        <dbReference type="ARBA" id="ARBA00004141"/>
    </source>
</evidence>
<reference evidence="7 8" key="1">
    <citation type="submission" date="2019-08" db="EMBL/GenBank/DDBJ databases">
        <title>In-depth cultivation of the pig gut microbiome towards novel bacterial diversity and tailored functional studies.</title>
        <authorList>
            <person name="Wylensek D."/>
            <person name="Hitch T.C.A."/>
            <person name="Clavel T."/>
        </authorList>
    </citation>
    <scope>NUCLEOTIDE SEQUENCE [LARGE SCALE GENOMIC DNA]</scope>
    <source>
        <strain evidence="7 8">Oil+RF-744-WCA-WT-11</strain>
    </source>
</reference>
<comment type="caution">
    <text evidence="7">The sequence shown here is derived from an EMBL/GenBank/DDBJ whole genome shotgun (WGS) entry which is preliminary data.</text>
</comment>
<dbReference type="Proteomes" id="UP000481852">
    <property type="component" value="Unassembled WGS sequence"/>
</dbReference>
<evidence type="ECO:0000256" key="2">
    <source>
        <dbReference type="ARBA" id="ARBA00009142"/>
    </source>
</evidence>
<dbReference type="RefSeq" id="WP_154525922.1">
    <property type="nucleotide sequence ID" value="NZ_VULZ01000010.1"/>
</dbReference>
<dbReference type="PANTHER" id="PTHR43701">
    <property type="entry name" value="MEMBRANE TRANSPORTER PROTEIN MJ0441-RELATED"/>
    <property type="match status" value="1"/>
</dbReference>
<feature type="transmembrane region" description="Helical" evidence="6">
    <location>
        <begin position="175"/>
        <end position="194"/>
    </location>
</feature>
<evidence type="ECO:0000313" key="7">
    <source>
        <dbReference type="EMBL" id="MSS15254.1"/>
    </source>
</evidence>
<feature type="transmembrane region" description="Helical" evidence="6">
    <location>
        <begin position="134"/>
        <end position="155"/>
    </location>
</feature>
<keyword evidence="8" id="KW-1185">Reference proteome</keyword>
<feature type="transmembrane region" description="Helical" evidence="6">
    <location>
        <begin position="102"/>
        <end position="122"/>
    </location>
</feature>
<sequence>MLNIILWIIPGCFLVGLCIGWTGVAGFLLPILFMTACHFSSSQSLFLSFVCFAISGIIGAANYRKRGELPWKPAIAISLGSLSGSLFGAMIGQNYISGSIKIILYMVVLLSGIMILVQEYLVNRHRDQKLHRQPNIVLLLFIGFLCAVLCALSGAGGPVLVMPILVLTGFPVKTSIGIALFDSIFIALPAVAIYGSHASFYGMGIPIVTAVLAHAAGISLGSTSAGRIPAIPLKRGIAVFSIVFSIWMLFHAMA</sequence>
<dbReference type="EMBL" id="VULZ01000010">
    <property type="protein sequence ID" value="MSS15254.1"/>
    <property type="molecule type" value="Genomic_DNA"/>
</dbReference>
<keyword evidence="6" id="KW-1003">Cell membrane</keyword>
<feature type="transmembrane region" description="Helical" evidence="6">
    <location>
        <begin position="233"/>
        <end position="250"/>
    </location>
</feature>
<feature type="transmembrane region" description="Helical" evidence="6">
    <location>
        <begin position="201"/>
        <end position="221"/>
    </location>
</feature>
<feature type="transmembrane region" description="Helical" evidence="6">
    <location>
        <begin position="45"/>
        <end position="63"/>
    </location>
</feature>
<comment type="similarity">
    <text evidence="2 6">Belongs to the 4-toluene sulfonate uptake permease (TSUP) (TC 2.A.102) family.</text>
</comment>
<dbReference type="Pfam" id="PF01925">
    <property type="entry name" value="TauE"/>
    <property type="match status" value="1"/>
</dbReference>
<accession>A0A6L5X963</accession>
<dbReference type="AlphaFoldDB" id="A0A6L5X963"/>
<name>A0A6L5X963_9FIRM</name>
<evidence type="ECO:0000256" key="3">
    <source>
        <dbReference type="ARBA" id="ARBA00022692"/>
    </source>
</evidence>
<dbReference type="InterPro" id="IPR051598">
    <property type="entry name" value="TSUP/Inactive_protease-like"/>
</dbReference>
<keyword evidence="5 6" id="KW-0472">Membrane</keyword>
<protein>
    <recommendedName>
        <fullName evidence="6">Probable membrane transporter protein</fullName>
    </recommendedName>
</protein>
<evidence type="ECO:0000256" key="6">
    <source>
        <dbReference type="RuleBase" id="RU363041"/>
    </source>
</evidence>
<evidence type="ECO:0000313" key="8">
    <source>
        <dbReference type="Proteomes" id="UP000481852"/>
    </source>
</evidence>